<comment type="caution">
    <text evidence="7">The sequence shown here is derived from an EMBL/GenBank/DDBJ whole genome shotgun (WGS) entry which is preliminary data.</text>
</comment>
<dbReference type="PANTHER" id="PTHR43133:SF60">
    <property type="entry name" value="RNA POLYMERASE SIGMA FACTOR SIGV"/>
    <property type="match status" value="1"/>
</dbReference>
<dbReference type="Proteomes" id="UP001519288">
    <property type="component" value="Unassembled WGS sequence"/>
</dbReference>
<dbReference type="InterPro" id="IPR013325">
    <property type="entry name" value="RNA_pol_sigma_r2"/>
</dbReference>
<evidence type="ECO:0000259" key="6">
    <source>
        <dbReference type="Pfam" id="PF08281"/>
    </source>
</evidence>
<evidence type="ECO:0000313" key="7">
    <source>
        <dbReference type="EMBL" id="MBP2000651.1"/>
    </source>
</evidence>
<evidence type="ECO:0000256" key="4">
    <source>
        <dbReference type="ARBA" id="ARBA00023163"/>
    </source>
</evidence>
<sequence>MDQYGTELLRTSCLLLRDQQAAEEAVQDTFVRAYERIHQLKEPDKLRSWLIRIAVNRCREKQRSWSWRHLFPSSDEVWLTLEEESVAGPEDIVLGMWLKGRLSSLIQELKYIYREALILYYYNEFTVQEIASHLKCNENTVKARLVRGRQQLKTLIEKEELRDGESIR</sequence>
<protein>
    <submittedName>
        <fullName evidence="7">RNA polymerase sigma-70 factor (ECF subfamily)</fullName>
    </submittedName>
</protein>
<dbReference type="Pfam" id="PF08281">
    <property type="entry name" value="Sigma70_r4_2"/>
    <property type="match status" value="1"/>
</dbReference>
<evidence type="ECO:0000256" key="3">
    <source>
        <dbReference type="ARBA" id="ARBA00023082"/>
    </source>
</evidence>
<reference evidence="7 8" key="1">
    <citation type="submission" date="2021-03" db="EMBL/GenBank/DDBJ databases">
        <title>Genomic Encyclopedia of Type Strains, Phase IV (KMG-IV): sequencing the most valuable type-strain genomes for metagenomic binning, comparative biology and taxonomic classification.</title>
        <authorList>
            <person name="Goeker M."/>
        </authorList>
    </citation>
    <scope>NUCLEOTIDE SEQUENCE [LARGE SCALE GENOMIC DNA]</scope>
    <source>
        <strain evidence="7 8">DSM 26806</strain>
    </source>
</reference>
<evidence type="ECO:0000313" key="8">
    <source>
        <dbReference type="Proteomes" id="UP001519288"/>
    </source>
</evidence>
<dbReference type="InterPro" id="IPR036388">
    <property type="entry name" value="WH-like_DNA-bd_sf"/>
</dbReference>
<dbReference type="RefSeq" id="WP_209861011.1">
    <property type="nucleotide sequence ID" value="NZ_JAGGLD010000002.1"/>
</dbReference>
<dbReference type="InterPro" id="IPR007627">
    <property type="entry name" value="RNA_pol_sigma70_r2"/>
</dbReference>
<name>A0ABS4JI61_9BACL</name>
<accession>A0ABS4JI61</accession>
<keyword evidence="4" id="KW-0804">Transcription</keyword>
<comment type="similarity">
    <text evidence="1">Belongs to the sigma-70 factor family. ECF subfamily.</text>
</comment>
<dbReference type="SUPFAM" id="SSF88946">
    <property type="entry name" value="Sigma2 domain of RNA polymerase sigma factors"/>
    <property type="match status" value="1"/>
</dbReference>
<dbReference type="EMBL" id="JAGGLD010000002">
    <property type="protein sequence ID" value="MBP2000651.1"/>
    <property type="molecule type" value="Genomic_DNA"/>
</dbReference>
<dbReference type="InterPro" id="IPR013324">
    <property type="entry name" value="RNA_pol_sigma_r3/r4-like"/>
</dbReference>
<dbReference type="Gene3D" id="1.10.10.10">
    <property type="entry name" value="Winged helix-like DNA-binding domain superfamily/Winged helix DNA-binding domain"/>
    <property type="match status" value="1"/>
</dbReference>
<dbReference type="InterPro" id="IPR039425">
    <property type="entry name" value="RNA_pol_sigma-70-like"/>
</dbReference>
<dbReference type="Gene3D" id="1.10.1740.10">
    <property type="match status" value="1"/>
</dbReference>
<gene>
    <name evidence="7" type="ORF">J2Z69_001682</name>
</gene>
<dbReference type="Pfam" id="PF04542">
    <property type="entry name" value="Sigma70_r2"/>
    <property type="match status" value="1"/>
</dbReference>
<dbReference type="NCBIfam" id="TIGR02937">
    <property type="entry name" value="sigma70-ECF"/>
    <property type="match status" value="1"/>
</dbReference>
<feature type="domain" description="RNA polymerase sigma factor 70 region 4 type 2" evidence="6">
    <location>
        <begin position="101"/>
        <end position="152"/>
    </location>
</feature>
<keyword evidence="3" id="KW-0731">Sigma factor</keyword>
<feature type="domain" description="RNA polymerase sigma-70 region 2" evidence="5">
    <location>
        <begin position="3"/>
        <end position="64"/>
    </location>
</feature>
<evidence type="ECO:0000259" key="5">
    <source>
        <dbReference type="Pfam" id="PF04542"/>
    </source>
</evidence>
<organism evidence="7 8">
    <name type="scientific">Paenibacillus shirakamiensis</name>
    <dbReference type="NCBI Taxonomy" id="1265935"/>
    <lineage>
        <taxon>Bacteria</taxon>
        <taxon>Bacillati</taxon>
        <taxon>Bacillota</taxon>
        <taxon>Bacilli</taxon>
        <taxon>Bacillales</taxon>
        <taxon>Paenibacillaceae</taxon>
        <taxon>Paenibacillus</taxon>
    </lineage>
</organism>
<keyword evidence="8" id="KW-1185">Reference proteome</keyword>
<dbReference type="InterPro" id="IPR014284">
    <property type="entry name" value="RNA_pol_sigma-70_dom"/>
</dbReference>
<dbReference type="InterPro" id="IPR013249">
    <property type="entry name" value="RNA_pol_sigma70_r4_t2"/>
</dbReference>
<proteinExistence type="inferred from homology"/>
<dbReference type="SUPFAM" id="SSF88659">
    <property type="entry name" value="Sigma3 and sigma4 domains of RNA polymerase sigma factors"/>
    <property type="match status" value="1"/>
</dbReference>
<keyword evidence="2" id="KW-0805">Transcription regulation</keyword>
<dbReference type="PANTHER" id="PTHR43133">
    <property type="entry name" value="RNA POLYMERASE ECF-TYPE SIGMA FACTO"/>
    <property type="match status" value="1"/>
</dbReference>
<dbReference type="CDD" id="cd06171">
    <property type="entry name" value="Sigma70_r4"/>
    <property type="match status" value="1"/>
</dbReference>
<evidence type="ECO:0000256" key="1">
    <source>
        <dbReference type="ARBA" id="ARBA00010641"/>
    </source>
</evidence>
<evidence type="ECO:0000256" key="2">
    <source>
        <dbReference type="ARBA" id="ARBA00023015"/>
    </source>
</evidence>